<dbReference type="FunFam" id="3.40.640.10:FF:000046">
    <property type="entry name" value="Cystathionine gamma-lyase"/>
    <property type="match status" value="1"/>
</dbReference>
<dbReference type="GO" id="GO:0071269">
    <property type="term" value="P:L-homocysteine biosynthetic process"/>
    <property type="evidence" value="ECO:0007669"/>
    <property type="project" value="TreeGrafter"/>
</dbReference>
<comment type="similarity">
    <text evidence="2 6">Belongs to the trans-sulfuration enzymes family.</text>
</comment>
<dbReference type="EMBL" id="FOHT01000009">
    <property type="protein sequence ID" value="SET26209.1"/>
    <property type="molecule type" value="Genomic_DNA"/>
</dbReference>
<proteinExistence type="inferred from homology"/>
<dbReference type="Proteomes" id="UP000023772">
    <property type="component" value="Chromosome"/>
</dbReference>
<sequence length="410" mass="45661">MKKTGFTTIALNVPFAKQDPHKALQMPLYESVAYEFDSAEQIEANFRGEYIAHVYSRTTSPTVEYFELKLKALTQSSGVLAVSSGMAAITNTILAITKTGDNIISGNRLFGHSYALLQNTLSEFGLETRFSDLNSEEAIENRIDENTRAIYFETVTNPQLDIADIEMLSRVAKKHGLVLVADSTITPPNVFNGGKFGVTIEVMSTTKYISGGATSFGGAIVDHGNFDWNRNPNTASYTEKFKANAFLMKVRKNVYRNTGGSMAPQTARYQIQGLDILELRVEKCYQNCLALGEFMKAHPRIKTVRYPGLETDERYPLAQKYFNGVPGTIMSFELESKAACYSFMNKLQIIRRATNLNDNKSLIIHPHSTIYAEFTEEERLAAGINDRMMRLSVGIENVGDIIADIEAALQ</sequence>
<dbReference type="SUPFAM" id="SSF53383">
    <property type="entry name" value="PLP-dependent transferases"/>
    <property type="match status" value="1"/>
</dbReference>
<keyword evidence="8" id="KW-0456">Lyase</keyword>
<evidence type="ECO:0000256" key="6">
    <source>
        <dbReference type="RuleBase" id="RU362118"/>
    </source>
</evidence>
<dbReference type="Gene3D" id="3.40.640.10">
    <property type="entry name" value="Type I PLP-dependent aspartate aminotransferase-like (Major domain)"/>
    <property type="match status" value="1"/>
</dbReference>
<evidence type="ECO:0000256" key="2">
    <source>
        <dbReference type="ARBA" id="ARBA00009077"/>
    </source>
</evidence>
<reference evidence="8 10" key="2">
    <citation type="submission" date="2016-10" db="EMBL/GenBank/DDBJ databases">
        <authorList>
            <person name="de Groot N.N."/>
        </authorList>
    </citation>
    <scope>NUCLEOTIDE SEQUENCE [LARGE SCALE GENOMIC DNA]</scope>
    <source>
        <strain evidence="8 10">DSM 25947</strain>
    </source>
</reference>
<accession>X5DEG9</accession>
<evidence type="ECO:0000256" key="3">
    <source>
        <dbReference type="ARBA" id="ARBA00022679"/>
    </source>
</evidence>
<evidence type="ECO:0000313" key="7">
    <source>
        <dbReference type="EMBL" id="AHW59414.1"/>
    </source>
</evidence>
<feature type="modified residue" description="N6-(pyridoxal phosphate)lysine" evidence="5">
    <location>
        <position position="207"/>
    </location>
</feature>
<keyword evidence="9" id="KW-1185">Reference proteome</keyword>
<dbReference type="Proteomes" id="UP000181981">
    <property type="component" value="Unassembled WGS sequence"/>
</dbReference>
<dbReference type="GO" id="GO:0019346">
    <property type="term" value="P:transsulfuration"/>
    <property type="evidence" value="ECO:0007669"/>
    <property type="project" value="InterPro"/>
</dbReference>
<dbReference type="PIRSF" id="PIRSF001434">
    <property type="entry name" value="CGS"/>
    <property type="match status" value="1"/>
</dbReference>
<dbReference type="GO" id="GO:0005737">
    <property type="term" value="C:cytoplasm"/>
    <property type="evidence" value="ECO:0007669"/>
    <property type="project" value="TreeGrafter"/>
</dbReference>
<dbReference type="GO" id="GO:0004124">
    <property type="term" value="F:cysteine synthase activity"/>
    <property type="evidence" value="ECO:0007669"/>
    <property type="project" value="TreeGrafter"/>
</dbReference>
<dbReference type="OrthoDB" id="9803729at2"/>
<dbReference type="Gene3D" id="3.90.1150.10">
    <property type="entry name" value="Aspartate Aminotransferase, domain 1"/>
    <property type="match status" value="1"/>
</dbReference>
<keyword evidence="4 5" id="KW-0663">Pyridoxal phosphate</keyword>
<dbReference type="InterPro" id="IPR015424">
    <property type="entry name" value="PyrdxlP-dep_Trfase"/>
</dbReference>
<dbReference type="GO" id="GO:0030170">
    <property type="term" value="F:pyridoxal phosphate binding"/>
    <property type="evidence" value="ECO:0007669"/>
    <property type="project" value="InterPro"/>
</dbReference>
<dbReference type="eggNOG" id="COG2873">
    <property type="taxonomic scope" value="Bacteria"/>
</dbReference>
<gene>
    <name evidence="7" type="ORF">FH5T_06815</name>
    <name evidence="8" type="ORF">SAMN05444285_10911</name>
</gene>
<dbReference type="STRING" id="1168034.FH5T_06815"/>
<reference evidence="7 9" key="1">
    <citation type="submission" date="2014-03" db="EMBL/GenBank/DDBJ databases">
        <title>Complete genome sequence of a deeply braunched marine Bacteroidia bacterium Draconibacterium orientale type strain FH5T.</title>
        <authorList>
            <person name="Li X."/>
            <person name="Wang X."/>
            <person name="Xie Z."/>
            <person name="Du Z."/>
            <person name="Chen G."/>
        </authorList>
    </citation>
    <scope>NUCLEOTIDE SEQUENCE [LARGE SCALE GENOMIC DNA]</scope>
    <source>
        <strain evidence="7 9">FH5</strain>
    </source>
</reference>
<evidence type="ECO:0000313" key="9">
    <source>
        <dbReference type="Proteomes" id="UP000023772"/>
    </source>
</evidence>
<evidence type="ECO:0000313" key="10">
    <source>
        <dbReference type="Proteomes" id="UP000181981"/>
    </source>
</evidence>
<dbReference type="EMBL" id="CP007451">
    <property type="protein sequence ID" value="AHW59414.1"/>
    <property type="molecule type" value="Genomic_DNA"/>
</dbReference>
<dbReference type="GO" id="GO:0006535">
    <property type="term" value="P:cysteine biosynthetic process from serine"/>
    <property type="evidence" value="ECO:0007669"/>
    <property type="project" value="TreeGrafter"/>
</dbReference>
<comment type="cofactor">
    <cofactor evidence="1 6">
        <name>pyridoxal 5'-phosphate</name>
        <dbReference type="ChEBI" id="CHEBI:597326"/>
    </cofactor>
</comment>
<evidence type="ECO:0000256" key="5">
    <source>
        <dbReference type="PIRSR" id="PIRSR001434-2"/>
    </source>
</evidence>
<evidence type="ECO:0000313" key="8">
    <source>
        <dbReference type="EMBL" id="SET26209.1"/>
    </source>
</evidence>
<dbReference type="AlphaFoldDB" id="X5DEG9"/>
<protein>
    <submittedName>
        <fullName evidence="8">O-acetylhomoserine (Thiol)-lyase</fullName>
    </submittedName>
    <submittedName>
        <fullName evidence="7">O-acetylhomoserine sulfhydrylase</fullName>
    </submittedName>
</protein>
<evidence type="ECO:0000256" key="1">
    <source>
        <dbReference type="ARBA" id="ARBA00001933"/>
    </source>
</evidence>
<dbReference type="Pfam" id="PF01053">
    <property type="entry name" value="Cys_Met_Meta_PP"/>
    <property type="match status" value="1"/>
</dbReference>
<keyword evidence="3" id="KW-0808">Transferase</keyword>
<dbReference type="InterPro" id="IPR006235">
    <property type="entry name" value="OAc-hSer/O-AcSer_sulfhydrylase"/>
</dbReference>
<dbReference type="RefSeq" id="WP_038556933.1">
    <property type="nucleotide sequence ID" value="NZ_FOHT01000009.1"/>
</dbReference>
<dbReference type="PANTHER" id="PTHR43797">
    <property type="entry name" value="HOMOCYSTEINE/CYSTEINE SYNTHASE"/>
    <property type="match status" value="1"/>
</dbReference>
<dbReference type="HOGENOM" id="CLU_018986_4_0_10"/>
<dbReference type="InterPro" id="IPR015422">
    <property type="entry name" value="PyrdxlP-dep_Trfase_small"/>
</dbReference>
<dbReference type="GO" id="GO:0003961">
    <property type="term" value="F:O-acetylhomoserine aminocarboxypropyltransferase activity"/>
    <property type="evidence" value="ECO:0007669"/>
    <property type="project" value="TreeGrafter"/>
</dbReference>
<organism evidence="8 10">
    <name type="scientific">Draconibacterium orientale</name>
    <dbReference type="NCBI Taxonomy" id="1168034"/>
    <lineage>
        <taxon>Bacteria</taxon>
        <taxon>Pseudomonadati</taxon>
        <taxon>Bacteroidota</taxon>
        <taxon>Bacteroidia</taxon>
        <taxon>Marinilabiliales</taxon>
        <taxon>Prolixibacteraceae</taxon>
        <taxon>Draconibacterium</taxon>
    </lineage>
</organism>
<dbReference type="PANTHER" id="PTHR43797:SF2">
    <property type="entry name" value="HOMOCYSTEINE_CYSTEINE SYNTHASE"/>
    <property type="match status" value="1"/>
</dbReference>
<dbReference type="GO" id="GO:0016829">
    <property type="term" value="F:lyase activity"/>
    <property type="evidence" value="ECO:0007669"/>
    <property type="project" value="UniProtKB-KW"/>
</dbReference>
<name>X5DEG9_9BACT</name>
<evidence type="ECO:0000256" key="4">
    <source>
        <dbReference type="ARBA" id="ARBA00022898"/>
    </source>
</evidence>
<dbReference type="InterPro" id="IPR000277">
    <property type="entry name" value="Cys/Met-Metab_PyrdxlP-dep_enz"/>
</dbReference>
<dbReference type="InterPro" id="IPR015421">
    <property type="entry name" value="PyrdxlP-dep_Trfase_major"/>
</dbReference>
<dbReference type="KEGG" id="dori:FH5T_06815"/>